<feature type="compositionally biased region" description="Low complexity" evidence="1">
    <location>
        <begin position="2155"/>
        <end position="2167"/>
    </location>
</feature>
<dbReference type="InterPro" id="IPR053920">
    <property type="entry name" value="Treslin_STD"/>
</dbReference>
<dbReference type="PANTHER" id="PTHR21556:SF2">
    <property type="entry name" value="TRESLIN"/>
    <property type="match status" value="1"/>
</dbReference>
<dbReference type="GO" id="GO:0030174">
    <property type="term" value="P:regulation of DNA-templated DNA replication initiation"/>
    <property type="evidence" value="ECO:0007669"/>
    <property type="project" value="TreeGrafter"/>
</dbReference>
<feature type="compositionally biased region" description="Low complexity" evidence="1">
    <location>
        <begin position="120"/>
        <end position="131"/>
    </location>
</feature>
<feature type="region of interest" description="Disordered" evidence="1">
    <location>
        <begin position="101"/>
        <end position="220"/>
    </location>
</feature>
<dbReference type="Pfam" id="PF21855">
    <property type="entry name" value="Treslin_STD"/>
    <property type="match status" value="1"/>
</dbReference>
<gene>
    <name evidence="5" type="ORF">J0S82_016058</name>
</gene>
<feature type="compositionally biased region" description="Low complexity" evidence="1">
    <location>
        <begin position="1610"/>
        <end position="1620"/>
    </location>
</feature>
<dbReference type="GO" id="GO:0033314">
    <property type="term" value="P:mitotic DNA replication checkpoint signaling"/>
    <property type="evidence" value="ECO:0007669"/>
    <property type="project" value="InterPro"/>
</dbReference>
<feature type="region of interest" description="Disordered" evidence="1">
    <location>
        <begin position="39"/>
        <end position="84"/>
    </location>
</feature>
<dbReference type="InterPro" id="IPR032746">
    <property type="entry name" value="Treslin_M"/>
</dbReference>
<feature type="compositionally biased region" description="Polar residues" evidence="1">
    <location>
        <begin position="1318"/>
        <end position="1337"/>
    </location>
</feature>
<feature type="region of interest" description="Disordered" evidence="1">
    <location>
        <begin position="1"/>
        <end position="27"/>
    </location>
</feature>
<feature type="compositionally biased region" description="Low complexity" evidence="1">
    <location>
        <begin position="1406"/>
        <end position="1421"/>
    </location>
</feature>
<feature type="region of interest" description="Disordered" evidence="1">
    <location>
        <begin position="1267"/>
        <end position="1375"/>
    </location>
</feature>
<keyword evidence="6" id="KW-1185">Reference proteome</keyword>
<feature type="compositionally biased region" description="Pro residues" evidence="1">
    <location>
        <begin position="1431"/>
        <end position="1449"/>
    </location>
</feature>
<feature type="compositionally biased region" description="Low complexity" evidence="1">
    <location>
        <begin position="101"/>
        <end position="112"/>
    </location>
</feature>
<feature type="compositionally biased region" description="Low complexity" evidence="1">
    <location>
        <begin position="1739"/>
        <end position="1758"/>
    </location>
</feature>
<feature type="region of interest" description="Disordered" evidence="1">
    <location>
        <begin position="766"/>
        <end position="795"/>
    </location>
</feature>
<dbReference type="Proteomes" id="UP000700334">
    <property type="component" value="Unassembled WGS sequence"/>
</dbReference>
<evidence type="ECO:0000313" key="5">
    <source>
        <dbReference type="EMBL" id="KAG8516324.1"/>
    </source>
</evidence>
<comment type="caution">
    <text evidence="5">The sequence shown here is derived from an EMBL/GenBank/DDBJ whole genome shotgun (WGS) entry which is preliminary data.</text>
</comment>
<feature type="domain" description="Treslin N-terminal" evidence="3">
    <location>
        <begin position="236"/>
        <end position="430"/>
    </location>
</feature>
<feature type="region of interest" description="Disordered" evidence="1">
    <location>
        <begin position="2122"/>
        <end position="2167"/>
    </location>
</feature>
<feature type="compositionally biased region" description="Pro residues" evidence="1">
    <location>
        <begin position="1967"/>
        <end position="1978"/>
    </location>
</feature>
<feature type="compositionally biased region" description="Basic and acidic residues" evidence="1">
    <location>
        <begin position="816"/>
        <end position="830"/>
    </location>
</feature>
<feature type="domain" description="Treslin STD" evidence="4">
    <location>
        <begin position="861"/>
        <end position="1011"/>
    </location>
</feature>
<feature type="region of interest" description="Disordered" evidence="1">
    <location>
        <begin position="1033"/>
        <end position="1116"/>
    </location>
</feature>
<sequence>MSGLRLARGHPRHRCLEGQAHGPHPARDVHAATPVVTAERQQATATAWPRPPSGRRPAPCGQALRGTETDLPGPLPSGCASAGSAWPAPSNLTQLVWSSLGPSSSGAISESGAHQNGRRPPFLLHLPSSLPGVGSSRLTVPSGPDLRRGGLLGGQDSTSHSRGGPPSRPTGAEDGSGPRPALPASGQWALTAAAGSANGSSPREAREPFDPGGEASADGAASLKRARRAAAMAGCHNVVLLLDTAGGAAGQGPLRRAALRLLAYLGCRFGLARVRWAFRLFDSQGARGGPARAADFRELGARAGEELEAALAARLAAGAPGAHLPGPAPRAVHTRGALLEALLDYEWDRPEISSPAKPALRRRGARLPDAEGEAAAARGGFANAVFLLAACPHSRRELLQFASGGQAQARGPPPSRAQLMDTLLPRRVQEVLVARRITLYWVDTTERARLWDSPDHLGYWTVQELLLHLGGSLLPPEAWGQDSARAGGAPHPAHLSAWPSALPADSVLNRLLHQSPEYEAAFPRVEGMLFLPVEGKESQETWAVILEPLVVQQRHFQKPVRVFLTGAVRRWSPPASSSVATDCWMLHSPEAGSAATGRLFQQLVSRLTAGDVHLVASVDAGEGWPPATGVISPLSVDATVLTVFRAEAAPSQGRFLGSVEAESSRDAASLFFSVVDDVLGHGHSSREDPTAPAPRVPEWVQQELGRTARWSPAVVESWFLCSNLSGASSDLMESFWLLQAASAGKEESSAAEGELTRRLSELYQRRSREDAAAAGQEDSRKKRGVPRTPVRQKMNTMCRSLKMLNVARLNVKAQKLHPDGSPEAGGEKGTQKTAGGRAADRPESRGRVLRSSKAKEFKTEEELLAHIRESYQKTVAEGHVALHPCAQNMVSTFKAFLKSTGTRELEVNCLKQIKNNLLKSSRSLRQDIGKSPDKGDTVRECQLQVLLRLEMCLQCPSVQDRAEDVEQLAAELLRIVCLTEDLVYLASFLEEILGLYIDSIPRMLGELYDSLGLVAPQKLASVLPADFFSDDSLTQERKSPLPSEPPLSRADRSASAGTESDQLEELRSRSAKKRREGLAASRSAYGVPAGRPACSRHGDNGHPALRQPPPAGKDAVQGTLSAARTFSALLLCPALSAELQGPGGRGEGSLAPSVVGVEGAGCRRCQDSAPFIALKGRFMLTVGTCVQPPVFRCQEAKMKPVCLLDGRYCPVTLACTFGLEEGEAEGQLGQGEKAGAGSADVCLRSGALGLRELGRYHRLLTKSVAETPVHKQMSRRLLHRQIQGRSADPAPEMDVVEESPEKGDQERGLRRSPRLKQLSFSRTKSGSFYSASQPKSRSVQRVHAPHRDKPGAGSPTVECPLPRLPQGPRSRLATPSAGTAHLVSARLLSSIRLCLACTGLSQAFARSSPCARRPASRLRPLTPISKAWREAPPPPGSEPASPARPPEAPPGLSSRPLAPCLGQAWRSETSRGRPLALGARCDDGRWSEFSFQTPKKTSRKPSGSPQTAPGRPPRPPQSPLCTPERPQRPPMEVTPAKQAASQGPLGDCSLRGWGAPSQLESGPQSRRSLAVAPAPPPLETTAPGAARGPGACPPACLQGPVWPPSPSPGPEGSAGPVAPALSAAGTPVRYALRTPPRAATLGVRGQAACVGTPPDRRHPPGPGGAQAEEQAQRWRDRGVGPPERPGDTALAPPPSSPKDPPLGDGSPTSPRGELAAPPAPRDLAGRGAPKAASTATWLSCPAPAAPPRASQSPASDSAPLPPAGVGAQRSKMPKLARGLLEHAPGMPPASGAAGADRPAAASASPWPVGVRPTAPSGSSGGARPTSPLLAESDTEPLTLLDEAEPGDQHSCPGSAQGAADTETTSPCPSSGPGSPPTPSYTPCRASGRRQRLIASPQENELLEAAAASRTPRSPQTYEVELEMQASGLPKLRIKKVDPGATPEAELPGRGDSAPPGPSAPSAKLPSKPEPAYLPPPCLWPSHSTPGKGGGQTYICQSCTPTRCLSSTPSPFQTDVGCPWTPSPKHSGKTTPEPIKDWPRRKRAVDCSVGVAGLDPAGGALLLQPEGKEPDLEFSASRTPILGDFELEGVCQLPEQSPPWEAVPRAEDAFSWAQFGLGSRKRRLSAKVEAESQPKRAWDGPGARSSEAGPPGAGGWQPPSAGDDVFAAGGFAAGRGRAGAAGGADRFSSAGCTPPPSCATRGGLSASGLQALTQSPLLFQGQTPGRRADASGMCGVPGTRRLWPRSPRGKFIQGSPWCPRMDSVAGCTQGSPVRAPVHLGEAPSNPVVLAGVAAAHIGPRTPSPTAVHSLPPCRRRAEPEPEPNPGVRRGPASTAARARRAVLPKVAQVVGAPQAEGAVGGPVAPLQAQSVCLPLDEEADVFPPAAEVSPLSHAFSRSRLVRRTYTRKKLIS</sequence>
<feature type="region of interest" description="Disordered" evidence="1">
    <location>
        <begin position="816"/>
        <end position="853"/>
    </location>
</feature>
<evidence type="ECO:0000259" key="3">
    <source>
        <dbReference type="Pfam" id="PF21854"/>
    </source>
</evidence>
<accession>A0A8J6DPV4</accession>
<organism evidence="5 6">
    <name type="scientific">Galemys pyrenaicus</name>
    <name type="common">Iberian desman</name>
    <name type="synonym">Pyrenean desman</name>
    <dbReference type="NCBI Taxonomy" id="202257"/>
    <lineage>
        <taxon>Eukaryota</taxon>
        <taxon>Metazoa</taxon>
        <taxon>Chordata</taxon>
        <taxon>Craniata</taxon>
        <taxon>Vertebrata</taxon>
        <taxon>Euteleostomi</taxon>
        <taxon>Mammalia</taxon>
        <taxon>Eutheria</taxon>
        <taxon>Laurasiatheria</taxon>
        <taxon>Eulipotyphla</taxon>
        <taxon>Talpidae</taxon>
        <taxon>Galemys</taxon>
    </lineage>
</organism>
<evidence type="ECO:0000313" key="6">
    <source>
        <dbReference type="Proteomes" id="UP000700334"/>
    </source>
</evidence>
<feature type="compositionally biased region" description="Low complexity" evidence="1">
    <location>
        <begin position="1788"/>
        <end position="1809"/>
    </location>
</feature>
<feature type="domain" description="Treslin M" evidence="2">
    <location>
        <begin position="501"/>
        <end position="644"/>
    </location>
</feature>
<dbReference type="InterPro" id="IPR026153">
    <property type="entry name" value="Treslin"/>
</dbReference>
<dbReference type="OrthoDB" id="5812172at2759"/>
<feature type="compositionally biased region" description="Basic and acidic residues" evidence="1">
    <location>
        <begin position="2125"/>
        <end position="2137"/>
    </location>
</feature>
<evidence type="ECO:0000259" key="4">
    <source>
        <dbReference type="Pfam" id="PF21855"/>
    </source>
</evidence>
<feature type="compositionally biased region" description="Polar residues" evidence="1">
    <location>
        <begin position="1558"/>
        <end position="1567"/>
    </location>
</feature>
<protein>
    <submittedName>
        <fullName evidence="5">Treslin</fullName>
    </submittedName>
</protein>
<feature type="compositionally biased region" description="Low complexity" evidence="1">
    <location>
        <begin position="1579"/>
        <end position="1600"/>
    </location>
</feature>
<feature type="region of interest" description="Disordered" evidence="1">
    <location>
        <begin position="2298"/>
        <end position="2335"/>
    </location>
</feature>
<proteinExistence type="predicted"/>
<feature type="compositionally biased region" description="Pro residues" evidence="1">
    <location>
        <begin position="1691"/>
        <end position="1700"/>
    </location>
</feature>
<feature type="region of interest" description="Disordered" evidence="1">
    <location>
        <begin position="2009"/>
        <end position="2035"/>
    </location>
</feature>
<dbReference type="Pfam" id="PF15292">
    <property type="entry name" value="Treslin_M"/>
    <property type="match status" value="1"/>
</dbReference>
<feature type="region of interest" description="Disordered" evidence="1">
    <location>
        <begin position="1486"/>
        <end position="1978"/>
    </location>
</feature>
<name>A0A8J6DPV4_GALPY</name>
<feature type="region of interest" description="Disordered" evidence="1">
    <location>
        <begin position="1406"/>
        <end position="1458"/>
    </location>
</feature>
<evidence type="ECO:0000259" key="2">
    <source>
        <dbReference type="Pfam" id="PF15292"/>
    </source>
</evidence>
<dbReference type="EMBL" id="JAGFMF010011680">
    <property type="protein sequence ID" value="KAG8516324.1"/>
    <property type="molecule type" value="Genomic_DNA"/>
</dbReference>
<reference evidence="5" key="1">
    <citation type="journal article" date="2021" name="Evol. Appl.">
        <title>The genome of the Pyrenean desman and the effects of bottlenecks and inbreeding on the genomic landscape of an endangered species.</title>
        <authorList>
            <person name="Escoda L."/>
            <person name="Castresana J."/>
        </authorList>
    </citation>
    <scope>NUCLEOTIDE SEQUENCE</scope>
    <source>
        <strain evidence="5">IBE-C5619</strain>
    </source>
</reference>
<feature type="compositionally biased region" description="Polar residues" evidence="1">
    <location>
        <begin position="1489"/>
        <end position="1503"/>
    </location>
</feature>
<dbReference type="GO" id="GO:0003682">
    <property type="term" value="F:chromatin binding"/>
    <property type="evidence" value="ECO:0007669"/>
    <property type="project" value="TreeGrafter"/>
</dbReference>
<dbReference type="GO" id="GO:0007095">
    <property type="term" value="P:mitotic G2 DNA damage checkpoint signaling"/>
    <property type="evidence" value="ECO:0007669"/>
    <property type="project" value="TreeGrafter"/>
</dbReference>
<dbReference type="GO" id="GO:0005634">
    <property type="term" value="C:nucleus"/>
    <property type="evidence" value="ECO:0007669"/>
    <property type="project" value="InterPro"/>
</dbReference>
<dbReference type="GO" id="GO:0006260">
    <property type="term" value="P:DNA replication"/>
    <property type="evidence" value="ECO:0007669"/>
    <property type="project" value="InterPro"/>
</dbReference>
<evidence type="ECO:0000256" key="1">
    <source>
        <dbReference type="SAM" id="MobiDB-lite"/>
    </source>
</evidence>
<dbReference type="Pfam" id="PF21854">
    <property type="entry name" value="Treslin_N"/>
    <property type="match status" value="1"/>
</dbReference>
<dbReference type="InterPro" id="IPR053919">
    <property type="entry name" value="Treslin_N"/>
</dbReference>
<dbReference type="PANTHER" id="PTHR21556">
    <property type="entry name" value="TRESLIN"/>
    <property type="match status" value="1"/>
</dbReference>
<dbReference type="GO" id="GO:0010212">
    <property type="term" value="P:response to ionizing radiation"/>
    <property type="evidence" value="ECO:0007669"/>
    <property type="project" value="InterPro"/>
</dbReference>
<feature type="compositionally biased region" description="Low complexity" evidence="1">
    <location>
        <begin position="1861"/>
        <end position="1872"/>
    </location>
</feature>
<feature type="compositionally biased region" description="Basic and acidic residues" evidence="1">
    <location>
        <begin position="1299"/>
        <end position="1309"/>
    </location>
</feature>